<evidence type="ECO:0000256" key="2">
    <source>
        <dbReference type="SAM" id="MobiDB-lite"/>
    </source>
</evidence>
<organism evidence="4">
    <name type="scientific">Candidatus Kentrum sp. LFY</name>
    <dbReference type="NCBI Taxonomy" id="2126342"/>
    <lineage>
        <taxon>Bacteria</taxon>
        <taxon>Pseudomonadati</taxon>
        <taxon>Pseudomonadota</taxon>
        <taxon>Gammaproteobacteria</taxon>
        <taxon>Candidatus Kentrum</taxon>
    </lineage>
</organism>
<keyword evidence="3" id="KW-0472">Membrane</keyword>
<evidence type="ECO:0000256" key="3">
    <source>
        <dbReference type="SAM" id="Phobius"/>
    </source>
</evidence>
<proteinExistence type="predicted"/>
<dbReference type="EMBL" id="CAADFH010000092">
    <property type="protein sequence ID" value="VFJ99012.1"/>
    <property type="molecule type" value="Genomic_DNA"/>
</dbReference>
<protein>
    <recommendedName>
        <fullName evidence="5">SH3 domain protein</fullName>
    </recommendedName>
</protein>
<keyword evidence="1" id="KW-0175">Coiled coil</keyword>
<keyword evidence="3" id="KW-0812">Transmembrane</keyword>
<accession>A0A450V2I4</accession>
<reference evidence="4" key="1">
    <citation type="submission" date="2019-02" db="EMBL/GenBank/DDBJ databases">
        <authorList>
            <person name="Gruber-Vodicka R. H."/>
            <person name="Seah K. B. B."/>
        </authorList>
    </citation>
    <scope>NUCLEOTIDE SEQUENCE</scope>
    <source>
        <strain evidence="4">BECK_M6</strain>
    </source>
</reference>
<evidence type="ECO:0000313" key="4">
    <source>
        <dbReference type="EMBL" id="VFJ99012.1"/>
    </source>
</evidence>
<keyword evidence="3" id="KW-1133">Transmembrane helix</keyword>
<dbReference type="AlphaFoldDB" id="A0A450V2I4"/>
<feature type="coiled-coil region" evidence="1">
    <location>
        <begin position="113"/>
        <end position="142"/>
    </location>
</feature>
<feature type="transmembrane region" description="Helical" evidence="3">
    <location>
        <begin position="175"/>
        <end position="193"/>
    </location>
</feature>
<evidence type="ECO:0000256" key="1">
    <source>
        <dbReference type="SAM" id="Coils"/>
    </source>
</evidence>
<feature type="transmembrane region" description="Helical" evidence="3">
    <location>
        <begin position="20"/>
        <end position="40"/>
    </location>
</feature>
<name>A0A450V2I4_9GAMM</name>
<sequence>MKDALENTSTLFSSPGIRRWLIAGLFVCLPGMAGAEVAYVTHTEVILAGVYADKAVASVHADQARNDPLEVLPVDSAVEIISRDEGLAQVRTASGTIGWIDSSYLMAEKPAQLLLLELEAEQEETKARLEEAESRLRESTAGTPGGDAIFDNDLVFDPGHWFGLDIPPLSMTRKWAMVILGFLLGFALGGYFVKKVACRRYYLVERTGRRGSSRHRRRDEARKGKPRKDRNDNPKEKDGKEDGDVPKPNGKDPTARLDR</sequence>
<evidence type="ECO:0008006" key="5">
    <source>
        <dbReference type="Google" id="ProtNLM"/>
    </source>
</evidence>
<gene>
    <name evidence="4" type="ORF">BECKLFY1418A_GA0070994_10927</name>
</gene>
<feature type="compositionally biased region" description="Basic and acidic residues" evidence="2">
    <location>
        <begin position="218"/>
        <end position="259"/>
    </location>
</feature>
<feature type="region of interest" description="Disordered" evidence="2">
    <location>
        <begin position="212"/>
        <end position="259"/>
    </location>
</feature>